<comment type="similarity">
    <text evidence="6">Belongs to the peptidase M3 family.</text>
</comment>
<proteinExistence type="inferred from homology"/>
<evidence type="ECO:0000313" key="9">
    <source>
        <dbReference type="Proteomes" id="UP001619911"/>
    </source>
</evidence>
<dbReference type="PANTHER" id="PTHR11804:SF28">
    <property type="entry name" value="OLIGOENDOPEPTIDASE F"/>
    <property type="match status" value="1"/>
</dbReference>
<dbReference type="EMBL" id="JAUIYO010000002">
    <property type="protein sequence ID" value="MFK2824826.1"/>
    <property type="molecule type" value="Genomic_DNA"/>
</dbReference>
<dbReference type="GO" id="GO:0016787">
    <property type="term" value="F:hydrolase activity"/>
    <property type="evidence" value="ECO:0007669"/>
    <property type="project" value="UniProtKB-KW"/>
</dbReference>
<gene>
    <name evidence="8" type="ORF">QYG89_03910</name>
</gene>
<dbReference type="InterPro" id="IPR045090">
    <property type="entry name" value="Pept_M3A_M3B"/>
</dbReference>
<dbReference type="Gene3D" id="1.10.1370.30">
    <property type="match status" value="1"/>
</dbReference>
<evidence type="ECO:0000256" key="1">
    <source>
        <dbReference type="ARBA" id="ARBA00022670"/>
    </source>
</evidence>
<dbReference type="EC" id="3.4.-.-" evidence="8"/>
<evidence type="ECO:0000313" key="8">
    <source>
        <dbReference type="EMBL" id="MFK2824826.1"/>
    </source>
</evidence>
<dbReference type="PANTHER" id="PTHR11804">
    <property type="entry name" value="PROTEASE M3 THIMET OLIGOPEPTIDASE-RELATED"/>
    <property type="match status" value="1"/>
</dbReference>
<accession>A0ABW8I840</accession>
<protein>
    <submittedName>
        <fullName evidence="8">M3 family oligoendopeptidase</fullName>
        <ecNumber evidence="8">3.4.-.-</ecNumber>
    </submittedName>
</protein>
<comment type="cofactor">
    <cofactor evidence="6">
        <name>Zn(2+)</name>
        <dbReference type="ChEBI" id="CHEBI:29105"/>
    </cofactor>
    <text evidence="6">Binds 1 zinc ion.</text>
</comment>
<keyword evidence="4 6" id="KW-0862">Zinc</keyword>
<dbReference type="Pfam" id="PF01432">
    <property type="entry name" value="Peptidase_M3"/>
    <property type="match status" value="1"/>
</dbReference>
<evidence type="ECO:0000256" key="4">
    <source>
        <dbReference type="ARBA" id="ARBA00022833"/>
    </source>
</evidence>
<keyword evidence="2 6" id="KW-0479">Metal-binding</keyword>
<comment type="caution">
    <text evidence="8">The sequence shown here is derived from an EMBL/GenBank/DDBJ whole genome shotgun (WGS) entry which is preliminary data.</text>
</comment>
<dbReference type="SUPFAM" id="SSF55486">
    <property type="entry name" value="Metalloproteases ('zincins'), catalytic domain"/>
    <property type="match status" value="1"/>
</dbReference>
<evidence type="ECO:0000256" key="2">
    <source>
        <dbReference type="ARBA" id="ARBA00022723"/>
    </source>
</evidence>
<organism evidence="8 9">
    <name type="scientific">Bacillus lumedeiriae</name>
    <dbReference type="NCBI Taxonomy" id="3058829"/>
    <lineage>
        <taxon>Bacteria</taxon>
        <taxon>Bacillati</taxon>
        <taxon>Bacillota</taxon>
        <taxon>Bacilli</taxon>
        <taxon>Bacillales</taxon>
        <taxon>Bacillaceae</taxon>
        <taxon>Bacillus</taxon>
    </lineage>
</organism>
<dbReference type="RefSeq" id="WP_404314784.1">
    <property type="nucleotide sequence ID" value="NZ_JAUIYO010000002.1"/>
</dbReference>
<evidence type="ECO:0000256" key="3">
    <source>
        <dbReference type="ARBA" id="ARBA00022801"/>
    </source>
</evidence>
<sequence length="567" mass="66496">MKFNEYMYERPDIERIEKETAQWLKHFKEAESVEKQVEALNQLNDIRNHVSTMADLCYIRHTINTNDSFYKGEQEYIDEVSPKMEGIASRINEALLSSSFREELEKQFGKQLFLLAEAQVKTFSEEVLPLLEKENKLSSQYTQLVASAQIEFQGDVLTLAQIEPFTEATDRSVRKQATEARFSFFADHEKQFDAIYDELVQVRTEIARKLGFQNFVELGYLRLKRVDYDANMVKGYREQIKKYIVPLANKLRKIQAERIGLKELKFYDEGYQFTTGNAKPKGPAEWIIENGRKMYKELSEETDEFFTFMLRHELMDLVAKKGKAGGGYCTYISDYHSPFIFSNFNGTSGDIDVLTHEAGHAFQVYLSRHFSVPEYLWPTYEACEIHSMSMEFFTWPWMELFFEEDTNKYKYAHLSEAILFLPYGAAVDEFQHRIYEQPDLSPAERKAVWKEIEQAYLPHRDYDGIPYLEAGGFWQRQGHIYEVPFYYIDYTLAQVCALQFWKRMKEDREAAWTDYVNICKVGGSLSFTEIVERAGLTSPFTEQCIEKVIEPIEKWLDQAGEQLLNDK</sequence>
<name>A0ABW8I840_9BACI</name>
<keyword evidence="5 6" id="KW-0482">Metalloprotease</keyword>
<keyword evidence="3 6" id="KW-0378">Hydrolase</keyword>
<reference evidence="8 9" key="1">
    <citation type="submission" date="2023-07" db="EMBL/GenBank/DDBJ databases">
        <title>Bacillus lucianemedeirus sp. nov, a new species isolated from an immunobiological production facility.</title>
        <authorList>
            <person name="Costa L.V."/>
            <person name="Miranda R.V.S.L."/>
            <person name="Brandao M.L.L."/>
            <person name="Reis C.M.F."/>
            <person name="Frazao A.M."/>
            <person name="Cruz F.V."/>
            <person name="Baio P.V.P."/>
            <person name="Veras J.F.C."/>
            <person name="Ramos J.N."/>
            <person name="Vieira V."/>
        </authorList>
    </citation>
    <scope>NUCLEOTIDE SEQUENCE [LARGE SCALE GENOMIC DNA]</scope>
    <source>
        <strain evidence="8 9">B190/17</strain>
    </source>
</reference>
<keyword evidence="1 6" id="KW-0645">Protease</keyword>
<dbReference type="InterPro" id="IPR001567">
    <property type="entry name" value="Pept_M3A_M3B_dom"/>
</dbReference>
<dbReference type="NCBIfam" id="TIGR02289">
    <property type="entry name" value="M3_not_pepF"/>
    <property type="match status" value="1"/>
</dbReference>
<dbReference type="InterPro" id="IPR011976">
    <property type="entry name" value="Pept_M3B_oligopep-rel"/>
</dbReference>
<keyword evidence="9" id="KW-1185">Reference proteome</keyword>
<feature type="domain" description="Peptidase M3A/M3B catalytic" evidence="7">
    <location>
        <begin position="166"/>
        <end position="546"/>
    </location>
</feature>
<dbReference type="CDD" id="cd09606">
    <property type="entry name" value="M3B_PepF"/>
    <property type="match status" value="1"/>
</dbReference>
<dbReference type="Proteomes" id="UP001619911">
    <property type="component" value="Unassembled WGS sequence"/>
</dbReference>
<evidence type="ECO:0000256" key="5">
    <source>
        <dbReference type="ARBA" id="ARBA00023049"/>
    </source>
</evidence>
<evidence type="ECO:0000256" key="6">
    <source>
        <dbReference type="RuleBase" id="RU003435"/>
    </source>
</evidence>
<evidence type="ECO:0000259" key="7">
    <source>
        <dbReference type="Pfam" id="PF01432"/>
    </source>
</evidence>